<keyword evidence="2" id="KW-0238">DNA-binding</keyword>
<sequence>MYNQPEPRIVIIEDDQTIREGYAYLINHTSPYTVVATYPSFDAARNKIARDNPDVIILDIQLPGTNGIDALPILKKLLPEVYIIMLTVYETEKTILDALANGASGYFTKNTPTAKLIEAIRDVVHGGGPMSPDVAKTVILSLQRNPDSPLTRRETQILELMTTGKDRGQIAKELFIEVETVRTHTKNIYSKLNVNSKAEAIQVAKNKRLV</sequence>
<dbReference type="SMART" id="SM00448">
    <property type="entry name" value="REC"/>
    <property type="match status" value="1"/>
</dbReference>
<dbReference type="RefSeq" id="WP_073232804.1">
    <property type="nucleotide sequence ID" value="NZ_FQUQ01000004.1"/>
</dbReference>
<evidence type="ECO:0000256" key="2">
    <source>
        <dbReference type="ARBA" id="ARBA00023125"/>
    </source>
</evidence>
<protein>
    <submittedName>
        <fullName evidence="6">Two component transcriptional regulator, LuxR family</fullName>
    </submittedName>
</protein>
<dbReference type="InterPro" id="IPR058245">
    <property type="entry name" value="NreC/VraR/RcsB-like_REC"/>
</dbReference>
<dbReference type="Gene3D" id="3.40.50.2300">
    <property type="match status" value="1"/>
</dbReference>
<dbReference type="Pfam" id="PF00196">
    <property type="entry name" value="GerE"/>
    <property type="match status" value="1"/>
</dbReference>
<dbReference type="SUPFAM" id="SSF46894">
    <property type="entry name" value="C-terminal effector domain of the bipartite response regulators"/>
    <property type="match status" value="1"/>
</dbReference>
<evidence type="ECO:0000313" key="7">
    <source>
        <dbReference type="Proteomes" id="UP000184287"/>
    </source>
</evidence>
<gene>
    <name evidence="6" type="ORF">SAMN04488522_10460</name>
</gene>
<dbReference type="OrthoDB" id="9797341at2"/>
<dbReference type="InterPro" id="IPR001789">
    <property type="entry name" value="Sig_transdc_resp-reg_receiver"/>
</dbReference>
<feature type="domain" description="Response regulatory" evidence="5">
    <location>
        <begin position="8"/>
        <end position="124"/>
    </location>
</feature>
<keyword evidence="7" id="KW-1185">Reference proteome</keyword>
<dbReference type="InterPro" id="IPR000792">
    <property type="entry name" value="Tscrpt_reg_LuxR_C"/>
</dbReference>
<dbReference type="PANTHER" id="PTHR43214">
    <property type="entry name" value="TWO-COMPONENT RESPONSE REGULATOR"/>
    <property type="match status" value="1"/>
</dbReference>
<dbReference type="CDD" id="cd06170">
    <property type="entry name" value="LuxR_C_like"/>
    <property type="match status" value="1"/>
</dbReference>
<dbReference type="GO" id="GO:0006355">
    <property type="term" value="P:regulation of DNA-templated transcription"/>
    <property type="evidence" value="ECO:0007669"/>
    <property type="project" value="InterPro"/>
</dbReference>
<evidence type="ECO:0000256" key="3">
    <source>
        <dbReference type="PROSITE-ProRule" id="PRU00169"/>
    </source>
</evidence>
<dbReference type="CDD" id="cd17535">
    <property type="entry name" value="REC_NarL-like"/>
    <property type="match status" value="1"/>
</dbReference>
<evidence type="ECO:0000313" key="6">
    <source>
        <dbReference type="EMBL" id="SHF98795.1"/>
    </source>
</evidence>
<dbReference type="AlphaFoldDB" id="A0A1M5G4V8"/>
<evidence type="ECO:0000256" key="1">
    <source>
        <dbReference type="ARBA" id="ARBA00022553"/>
    </source>
</evidence>
<proteinExistence type="predicted"/>
<dbReference type="STRING" id="288992.SAMN04488522_10460"/>
<dbReference type="PROSITE" id="PS50110">
    <property type="entry name" value="RESPONSE_REGULATORY"/>
    <property type="match status" value="1"/>
</dbReference>
<evidence type="ECO:0000259" key="4">
    <source>
        <dbReference type="PROSITE" id="PS50043"/>
    </source>
</evidence>
<dbReference type="Pfam" id="PF00072">
    <property type="entry name" value="Response_reg"/>
    <property type="match status" value="1"/>
</dbReference>
<evidence type="ECO:0000259" key="5">
    <source>
        <dbReference type="PROSITE" id="PS50110"/>
    </source>
</evidence>
<dbReference type="Proteomes" id="UP000184287">
    <property type="component" value="Unassembled WGS sequence"/>
</dbReference>
<dbReference type="SUPFAM" id="SSF52172">
    <property type="entry name" value="CheY-like"/>
    <property type="match status" value="1"/>
</dbReference>
<dbReference type="PROSITE" id="PS50043">
    <property type="entry name" value="HTH_LUXR_2"/>
    <property type="match status" value="1"/>
</dbReference>
<feature type="domain" description="HTH luxR-type" evidence="4">
    <location>
        <begin position="143"/>
        <end position="208"/>
    </location>
</feature>
<organism evidence="6 7">
    <name type="scientific">Pedobacter caeni</name>
    <dbReference type="NCBI Taxonomy" id="288992"/>
    <lineage>
        <taxon>Bacteria</taxon>
        <taxon>Pseudomonadati</taxon>
        <taxon>Bacteroidota</taxon>
        <taxon>Sphingobacteriia</taxon>
        <taxon>Sphingobacteriales</taxon>
        <taxon>Sphingobacteriaceae</taxon>
        <taxon>Pedobacter</taxon>
    </lineage>
</organism>
<dbReference type="GO" id="GO:0000160">
    <property type="term" value="P:phosphorelay signal transduction system"/>
    <property type="evidence" value="ECO:0007669"/>
    <property type="project" value="InterPro"/>
</dbReference>
<keyword evidence="1 3" id="KW-0597">Phosphoprotein</keyword>
<feature type="modified residue" description="4-aspartylphosphate" evidence="3">
    <location>
        <position position="59"/>
    </location>
</feature>
<dbReference type="PRINTS" id="PR00038">
    <property type="entry name" value="HTHLUXR"/>
</dbReference>
<dbReference type="InterPro" id="IPR016032">
    <property type="entry name" value="Sig_transdc_resp-reg_C-effctor"/>
</dbReference>
<dbReference type="InterPro" id="IPR039420">
    <property type="entry name" value="WalR-like"/>
</dbReference>
<dbReference type="SMART" id="SM00421">
    <property type="entry name" value="HTH_LUXR"/>
    <property type="match status" value="1"/>
</dbReference>
<name>A0A1M5G4V8_9SPHI</name>
<reference evidence="7" key="1">
    <citation type="submission" date="2016-11" db="EMBL/GenBank/DDBJ databases">
        <authorList>
            <person name="Varghese N."/>
            <person name="Submissions S."/>
        </authorList>
    </citation>
    <scope>NUCLEOTIDE SEQUENCE [LARGE SCALE GENOMIC DNA]</scope>
    <source>
        <strain evidence="7">DSM 16990</strain>
    </source>
</reference>
<dbReference type="InterPro" id="IPR011006">
    <property type="entry name" value="CheY-like_superfamily"/>
</dbReference>
<accession>A0A1M5G4V8</accession>
<dbReference type="EMBL" id="FQUQ01000004">
    <property type="protein sequence ID" value="SHF98795.1"/>
    <property type="molecule type" value="Genomic_DNA"/>
</dbReference>
<dbReference type="GO" id="GO:0003677">
    <property type="term" value="F:DNA binding"/>
    <property type="evidence" value="ECO:0007669"/>
    <property type="project" value="UniProtKB-KW"/>
</dbReference>